<sequence length="215" mass="23657">MRLFHQASSLPAVNVAKYAAPSCSVPESHVLTYGQLDLVADFAAENDPDLRKMLDAQLSSTPKIMSLVASRQMLKPKPNSDTPRGIAIVVEDAIGITQDLNAWRNAGLEHLKGWLETTTPGAEPGQPGISNERKVLVAQAFTQLHAEFSERKVGALLSRHTQTLREYLTDGEQSLPPGQTREWWAQTREGILEVEAQFKRKDLEARAATGEFAKA</sequence>
<reference evidence="1 2" key="1">
    <citation type="submission" date="2024-03" db="EMBL/GenBank/DDBJ databases">
        <title>Screening, Identification and Application of a Plant Lactobacillus Strain.</title>
        <authorList>
            <person name="Li Y.L."/>
        </authorList>
    </citation>
    <scope>NUCLEOTIDE SEQUENCE [LARGE SCALE GENOMIC DNA]</scope>
    <source>
        <strain evidence="1 2">JDB</strain>
    </source>
</reference>
<evidence type="ECO:0000313" key="2">
    <source>
        <dbReference type="Proteomes" id="UP001386972"/>
    </source>
</evidence>
<keyword evidence="2" id="KW-1185">Reference proteome</keyword>
<accession>A0ABU9A6U6</accession>
<organism evidence="1 2">
    <name type="scientific">Pseudomonas shirazensis</name>
    <dbReference type="NCBI Taxonomy" id="2745494"/>
    <lineage>
        <taxon>Bacteria</taxon>
        <taxon>Pseudomonadati</taxon>
        <taxon>Pseudomonadota</taxon>
        <taxon>Gammaproteobacteria</taxon>
        <taxon>Pseudomonadales</taxon>
        <taxon>Pseudomonadaceae</taxon>
        <taxon>Pseudomonas</taxon>
    </lineage>
</organism>
<protein>
    <submittedName>
        <fullName evidence="1">Uncharacterized protein</fullName>
    </submittedName>
</protein>
<name>A0ABU9A6U6_9PSED</name>
<proteinExistence type="predicted"/>
<evidence type="ECO:0000313" key="1">
    <source>
        <dbReference type="EMBL" id="MEK2612334.1"/>
    </source>
</evidence>
<comment type="caution">
    <text evidence="1">The sequence shown here is derived from an EMBL/GenBank/DDBJ whole genome shotgun (WGS) entry which is preliminary data.</text>
</comment>
<dbReference type="Proteomes" id="UP001386972">
    <property type="component" value="Unassembled WGS sequence"/>
</dbReference>
<feature type="non-terminal residue" evidence="1">
    <location>
        <position position="215"/>
    </location>
</feature>
<dbReference type="EMBL" id="JBBNAW010000070">
    <property type="protein sequence ID" value="MEK2612334.1"/>
    <property type="molecule type" value="Genomic_DNA"/>
</dbReference>
<gene>
    <name evidence="1" type="ORF">WLF18_24925</name>
</gene>